<comment type="caution">
    <text evidence="1">The sequence shown here is derived from an EMBL/GenBank/DDBJ whole genome shotgun (WGS) entry which is preliminary data.</text>
</comment>
<reference evidence="1" key="1">
    <citation type="submission" date="2019-08" db="EMBL/GenBank/DDBJ databases">
        <authorList>
            <person name="Kucharzyk K."/>
            <person name="Murdoch R.W."/>
            <person name="Higgins S."/>
            <person name="Loffler F."/>
        </authorList>
    </citation>
    <scope>NUCLEOTIDE SEQUENCE</scope>
</reference>
<proteinExistence type="predicted"/>
<dbReference type="AlphaFoldDB" id="A0A645FD19"/>
<organism evidence="1">
    <name type="scientific">bioreactor metagenome</name>
    <dbReference type="NCBI Taxonomy" id="1076179"/>
    <lineage>
        <taxon>unclassified sequences</taxon>
        <taxon>metagenomes</taxon>
        <taxon>ecological metagenomes</taxon>
    </lineage>
</organism>
<evidence type="ECO:0000313" key="1">
    <source>
        <dbReference type="EMBL" id="MPN11259.1"/>
    </source>
</evidence>
<gene>
    <name evidence="1" type="ORF">SDC9_158560</name>
</gene>
<name>A0A645FD19_9ZZZZ</name>
<protein>
    <submittedName>
        <fullName evidence="1">Uncharacterized protein</fullName>
    </submittedName>
</protein>
<dbReference type="EMBL" id="VSSQ01057454">
    <property type="protein sequence ID" value="MPN11259.1"/>
    <property type="molecule type" value="Genomic_DNA"/>
</dbReference>
<accession>A0A645FD19</accession>
<sequence length="132" mass="14428">MGFSLDKFEIYIQETVNAACLKAVPGGKTPYGVKGPVYDAVAVENNQFHAVLRRFADPSVRVQIVMLYLGVYSILLNKCMNVNILPKKCKNLSFGKMFTDQGACLLGIGDEIGYTVDIFRAAGQGISLYVPV</sequence>